<dbReference type="PANTHER" id="PTHR43744:SF12">
    <property type="entry name" value="ABC TRANSPORTER PERMEASE PROTEIN MG189-RELATED"/>
    <property type="match status" value="1"/>
</dbReference>
<comment type="similarity">
    <text evidence="7">Belongs to the binding-protein-dependent transport system permease family.</text>
</comment>
<keyword evidence="5 7" id="KW-1133">Transmembrane helix</keyword>
<dbReference type="PANTHER" id="PTHR43744">
    <property type="entry name" value="ABC TRANSPORTER PERMEASE PROTEIN MG189-RELATED-RELATED"/>
    <property type="match status" value="1"/>
</dbReference>
<dbReference type="AlphaFoldDB" id="A8F3F2"/>
<accession>A8F3F2</accession>
<evidence type="ECO:0000256" key="6">
    <source>
        <dbReference type="ARBA" id="ARBA00023136"/>
    </source>
</evidence>
<dbReference type="RefSeq" id="WP_012002167.1">
    <property type="nucleotide sequence ID" value="NC_009828.1"/>
</dbReference>
<name>A8F3F2_PSELT</name>
<feature type="transmembrane region" description="Helical" evidence="7">
    <location>
        <begin position="75"/>
        <end position="94"/>
    </location>
</feature>
<feature type="transmembrane region" description="Helical" evidence="7">
    <location>
        <begin position="182"/>
        <end position="204"/>
    </location>
</feature>
<feature type="transmembrane region" description="Helical" evidence="7">
    <location>
        <begin position="106"/>
        <end position="130"/>
    </location>
</feature>
<dbReference type="Gene3D" id="1.10.3720.10">
    <property type="entry name" value="MetI-like"/>
    <property type="match status" value="1"/>
</dbReference>
<reference evidence="9 10" key="2">
    <citation type="journal article" date="2009" name="Proc. Natl. Acad. Sci. U.S.A.">
        <title>On the chimeric nature, thermophilic origin, and phylogenetic placement of the Thermotogales.</title>
        <authorList>
            <person name="Zhaxybayeva O."/>
            <person name="Swithers K.S."/>
            <person name="Lapierre P."/>
            <person name="Fournier G.P."/>
            <person name="Bickhart D.M."/>
            <person name="DeBoy R.T."/>
            <person name="Nelson K.E."/>
            <person name="Nesbo C.L."/>
            <person name="Doolittle W.F."/>
            <person name="Gogarten J.P."/>
            <person name="Noll K.M."/>
        </authorList>
    </citation>
    <scope>NUCLEOTIDE SEQUENCE [LARGE SCALE GENOMIC DNA]</scope>
    <source>
        <strain evidence="10">ATCC BAA-301 / DSM 14385 / NBRC 107922 / TMO</strain>
    </source>
</reference>
<protein>
    <submittedName>
        <fullName evidence="9">Binding-protein-dependent transport systems inner membrane component</fullName>
    </submittedName>
</protein>
<dbReference type="GO" id="GO:0055085">
    <property type="term" value="P:transmembrane transport"/>
    <property type="evidence" value="ECO:0007669"/>
    <property type="project" value="InterPro"/>
</dbReference>
<evidence type="ECO:0000259" key="8">
    <source>
        <dbReference type="PROSITE" id="PS50928"/>
    </source>
</evidence>
<dbReference type="GO" id="GO:0005886">
    <property type="term" value="C:plasma membrane"/>
    <property type="evidence" value="ECO:0007669"/>
    <property type="project" value="UniProtKB-SubCell"/>
</dbReference>
<keyword evidence="2 7" id="KW-0813">Transport</keyword>
<evidence type="ECO:0000256" key="2">
    <source>
        <dbReference type="ARBA" id="ARBA00022448"/>
    </source>
</evidence>
<keyword evidence="6 7" id="KW-0472">Membrane</keyword>
<dbReference type="HOGENOM" id="CLU_016047_1_1_0"/>
<dbReference type="CDD" id="cd06261">
    <property type="entry name" value="TM_PBP2"/>
    <property type="match status" value="1"/>
</dbReference>
<feature type="transmembrane region" description="Helical" evidence="7">
    <location>
        <begin position="9"/>
        <end position="31"/>
    </location>
</feature>
<evidence type="ECO:0000313" key="9">
    <source>
        <dbReference type="EMBL" id="ABV32686.1"/>
    </source>
</evidence>
<evidence type="ECO:0000256" key="4">
    <source>
        <dbReference type="ARBA" id="ARBA00022692"/>
    </source>
</evidence>
<feature type="transmembrane region" description="Helical" evidence="7">
    <location>
        <begin position="239"/>
        <end position="261"/>
    </location>
</feature>
<dbReference type="PROSITE" id="PS50928">
    <property type="entry name" value="ABC_TM1"/>
    <property type="match status" value="1"/>
</dbReference>
<keyword evidence="10" id="KW-1185">Reference proteome</keyword>
<gene>
    <name evidence="9" type="ordered locus">Tlet_0116</name>
</gene>
<evidence type="ECO:0000256" key="7">
    <source>
        <dbReference type="RuleBase" id="RU363032"/>
    </source>
</evidence>
<dbReference type="STRING" id="416591.Tlet_0116"/>
<organism evidence="9 10">
    <name type="scientific">Pseudothermotoga lettingae (strain ATCC BAA-301 / DSM 14385 / NBRC 107922 / TMO)</name>
    <name type="common">Thermotoga lettingae</name>
    <dbReference type="NCBI Taxonomy" id="416591"/>
    <lineage>
        <taxon>Bacteria</taxon>
        <taxon>Thermotogati</taxon>
        <taxon>Thermotogota</taxon>
        <taxon>Thermotogae</taxon>
        <taxon>Thermotogales</taxon>
        <taxon>Thermotogaceae</taxon>
        <taxon>Pseudothermotoga</taxon>
    </lineage>
</organism>
<keyword evidence="3" id="KW-1003">Cell membrane</keyword>
<dbReference type="EMBL" id="CP000812">
    <property type="protein sequence ID" value="ABV32686.1"/>
    <property type="molecule type" value="Genomic_DNA"/>
</dbReference>
<evidence type="ECO:0000256" key="1">
    <source>
        <dbReference type="ARBA" id="ARBA00004651"/>
    </source>
</evidence>
<dbReference type="Pfam" id="PF00528">
    <property type="entry name" value="BPD_transp_1"/>
    <property type="match status" value="1"/>
</dbReference>
<dbReference type="SUPFAM" id="SSF161098">
    <property type="entry name" value="MetI-like"/>
    <property type="match status" value="1"/>
</dbReference>
<reference evidence="9 10" key="1">
    <citation type="submission" date="2007-08" db="EMBL/GenBank/DDBJ databases">
        <title>Complete sequence of Thermotoga lettingae TMO.</title>
        <authorList>
            <consortium name="US DOE Joint Genome Institute"/>
            <person name="Copeland A."/>
            <person name="Lucas S."/>
            <person name="Lapidus A."/>
            <person name="Barry K."/>
            <person name="Glavina del Rio T."/>
            <person name="Dalin E."/>
            <person name="Tice H."/>
            <person name="Pitluck S."/>
            <person name="Foster B."/>
            <person name="Bruce D."/>
            <person name="Schmutz J."/>
            <person name="Larimer F."/>
            <person name="Land M."/>
            <person name="Hauser L."/>
            <person name="Kyrpides N."/>
            <person name="Mikhailova N."/>
            <person name="Nelson K."/>
            <person name="Gogarten J.P."/>
            <person name="Noll K."/>
            <person name="Richardson P."/>
        </authorList>
    </citation>
    <scope>NUCLEOTIDE SEQUENCE [LARGE SCALE GENOMIC DNA]</scope>
    <source>
        <strain evidence="10">ATCC BAA-301 / DSM 14385 / NBRC 107922 / TMO</strain>
    </source>
</reference>
<dbReference type="Proteomes" id="UP000002016">
    <property type="component" value="Chromosome"/>
</dbReference>
<proteinExistence type="inferred from homology"/>
<feature type="transmembrane region" description="Helical" evidence="7">
    <location>
        <begin position="142"/>
        <end position="161"/>
    </location>
</feature>
<evidence type="ECO:0000256" key="3">
    <source>
        <dbReference type="ARBA" id="ARBA00022475"/>
    </source>
</evidence>
<dbReference type="KEGG" id="tle:Tlet_0116"/>
<dbReference type="InterPro" id="IPR035906">
    <property type="entry name" value="MetI-like_sf"/>
</dbReference>
<sequence length="276" mass="31728">MNRKFSIQALFRVIFLILITLIYMAPFFWMISTSLKPNYELYEFPPKLIPSIAEFNNYSKALQRFPFFTYFRNSLIIAGGAVLGALISCPLIAYGLSVLKWKGREIVFYAILATIMLPNAVTLIPTFLIFSKLNMVNTFWPLILPSFFGHPFYIFLIRQFFLTLPRDLFEAAKIDGASEFQTYFKIALPLIKPTLVIVGLFQFIASWNDYLGPLIYLTDEKKYPLALGLPQFLDRYGTLWNQMMAAATIAVVPTLIFFIFAQRHLLESIKFTGLKG</sequence>
<dbReference type="eggNOG" id="COG0395">
    <property type="taxonomic scope" value="Bacteria"/>
</dbReference>
<evidence type="ECO:0000313" key="10">
    <source>
        <dbReference type="Proteomes" id="UP000002016"/>
    </source>
</evidence>
<evidence type="ECO:0000256" key="5">
    <source>
        <dbReference type="ARBA" id="ARBA00022989"/>
    </source>
</evidence>
<feature type="domain" description="ABC transmembrane type-1" evidence="8">
    <location>
        <begin position="71"/>
        <end position="261"/>
    </location>
</feature>
<keyword evidence="4 7" id="KW-0812">Transmembrane</keyword>
<dbReference type="InterPro" id="IPR000515">
    <property type="entry name" value="MetI-like"/>
</dbReference>
<dbReference type="OrthoDB" id="9787837at2"/>
<comment type="subcellular location">
    <subcellularLocation>
        <location evidence="1 7">Cell membrane</location>
        <topology evidence="1 7">Multi-pass membrane protein</topology>
    </subcellularLocation>
</comment>